<feature type="region of interest" description="Disordered" evidence="1">
    <location>
        <begin position="185"/>
        <end position="224"/>
    </location>
</feature>
<sequence length="224" mass="24389">MSAGVATMAKRRGRPPKTPLSQPDRRSSPPKRDMLPTAFDLSKLDDEDLAAIDNLTPKQLESLVHGLELIRARVQNKNSDSMPIEVNVNDTSEKRIGESSGATVNVNEPVNEKEGHTQSAQEGIQKQDKGPEVVECDHHDQNALGAVTKENEAVSKSQELVVGGDRTEAENLTNATDSTKIDKEVETVPDSQEDNWTPAKSRRKAIAKLQAQRGEASKAHLVNG</sequence>
<dbReference type="EMBL" id="JAYWIO010000002">
    <property type="protein sequence ID" value="KAK7281460.1"/>
    <property type="molecule type" value="Genomic_DNA"/>
</dbReference>
<dbReference type="Proteomes" id="UP001372338">
    <property type="component" value="Unassembled WGS sequence"/>
</dbReference>
<feature type="region of interest" description="Disordered" evidence="1">
    <location>
        <begin position="1"/>
        <end position="39"/>
    </location>
</feature>
<proteinExistence type="predicted"/>
<name>A0AAN9FY37_CROPI</name>
<protein>
    <submittedName>
        <fullName evidence="2">Uncharacterized protein</fullName>
    </submittedName>
</protein>
<feature type="compositionally biased region" description="Basic and acidic residues" evidence="1">
    <location>
        <begin position="23"/>
        <end position="34"/>
    </location>
</feature>
<gene>
    <name evidence="2" type="ORF">RIF29_09478</name>
</gene>
<keyword evidence="3" id="KW-1185">Reference proteome</keyword>
<dbReference type="AlphaFoldDB" id="A0AAN9FY37"/>
<evidence type="ECO:0000313" key="3">
    <source>
        <dbReference type="Proteomes" id="UP001372338"/>
    </source>
</evidence>
<reference evidence="2 3" key="1">
    <citation type="submission" date="2024-01" db="EMBL/GenBank/DDBJ databases">
        <title>The genomes of 5 underutilized Papilionoideae crops provide insights into root nodulation and disease resistanc.</title>
        <authorList>
            <person name="Yuan L."/>
        </authorList>
    </citation>
    <scope>NUCLEOTIDE SEQUENCE [LARGE SCALE GENOMIC DNA]</scope>
    <source>
        <strain evidence="2">ZHUSHIDOU_FW_LH</strain>
        <tissue evidence="2">Leaf</tissue>
    </source>
</reference>
<evidence type="ECO:0000256" key="1">
    <source>
        <dbReference type="SAM" id="MobiDB-lite"/>
    </source>
</evidence>
<comment type="caution">
    <text evidence="2">The sequence shown here is derived from an EMBL/GenBank/DDBJ whole genome shotgun (WGS) entry which is preliminary data.</text>
</comment>
<organism evidence="2 3">
    <name type="scientific">Crotalaria pallida</name>
    <name type="common">Smooth rattlebox</name>
    <name type="synonym">Crotalaria striata</name>
    <dbReference type="NCBI Taxonomy" id="3830"/>
    <lineage>
        <taxon>Eukaryota</taxon>
        <taxon>Viridiplantae</taxon>
        <taxon>Streptophyta</taxon>
        <taxon>Embryophyta</taxon>
        <taxon>Tracheophyta</taxon>
        <taxon>Spermatophyta</taxon>
        <taxon>Magnoliopsida</taxon>
        <taxon>eudicotyledons</taxon>
        <taxon>Gunneridae</taxon>
        <taxon>Pentapetalae</taxon>
        <taxon>rosids</taxon>
        <taxon>fabids</taxon>
        <taxon>Fabales</taxon>
        <taxon>Fabaceae</taxon>
        <taxon>Papilionoideae</taxon>
        <taxon>50 kb inversion clade</taxon>
        <taxon>genistoids sensu lato</taxon>
        <taxon>core genistoids</taxon>
        <taxon>Crotalarieae</taxon>
        <taxon>Crotalaria</taxon>
    </lineage>
</organism>
<accession>A0AAN9FY37</accession>
<evidence type="ECO:0000313" key="2">
    <source>
        <dbReference type="EMBL" id="KAK7281460.1"/>
    </source>
</evidence>